<comment type="caution">
    <text evidence="2">The sequence shown here is derived from an EMBL/GenBank/DDBJ whole genome shotgun (WGS) entry which is preliminary data.</text>
</comment>
<protein>
    <submittedName>
        <fullName evidence="2">Uncharacterized protein</fullName>
    </submittedName>
</protein>
<evidence type="ECO:0000313" key="3">
    <source>
        <dbReference type="Proteomes" id="UP001153069"/>
    </source>
</evidence>
<feature type="region of interest" description="Disordered" evidence="1">
    <location>
        <begin position="1"/>
        <end position="91"/>
    </location>
</feature>
<evidence type="ECO:0000313" key="2">
    <source>
        <dbReference type="EMBL" id="CAB9502548.1"/>
    </source>
</evidence>
<dbReference type="AlphaFoldDB" id="A0A9N8DGG1"/>
<gene>
    <name evidence="2" type="ORF">SEMRO_139_G065230.1</name>
</gene>
<keyword evidence="3" id="KW-1185">Reference proteome</keyword>
<evidence type="ECO:0000256" key="1">
    <source>
        <dbReference type="SAM" id="MobiDB-lite"/>
    </source>
</evidence>
<name>A0A9N8DGG1_9STRA</name>
<organism evidence="2 3">
    <name type="scientific">Seminavis robusta</name>
    <dbReference type="NCBI Taxonomy" id="568900"/>
    <lineage>
        <taxon>Eukaryota</taxon>
        <taxon>Sar</taxon>
        <taxon>Stramenopiles</taxon>
        <taxon>Ochrophyta</taxon>
        <taxon>Bacillariophyta</taxon>
        <taxon>Bacillariophyceae</taxon>
        <taxon>Bacillariophycidae</taxon>
        <taxon>Naviculales</taxon>
        <taxon>Naviculaceae</taxon>
        <taxon>Seminavis</taxon>
    </lineage>
</organism>
<accession>A0A9N8DGG1</accession>
<feature type="compositionally biased region" description="Polar residues" evidence="1">
    <location>
        <begin position="68"/>
        <end position="82"/>
    </location>
</feature>
<reference evidence="2" key="1">
    <citation type="submission" date="2020-06" db="EMBL/GenBank/DDBJ databases">
        <authorList>
            <consortium name="Plant Systems Biology data submission"/>
        </authorList>
    </citation>
    <scope>NUCLEOTIDE SEQUENCE</scope>
    <source>
        <strain evidence="2">D6</strain>
    </source>
</reference>
<dbReference type="Proteomes" id="UP001153069">
    <property type="component" value="Unassembled WGS sequence"/>
</dbReference>
<proteinExistence type="predicted"/>
<dbReference type="EMBL" id="CAICTM010000138">
    <property type="protein sequence ID" value="CAB9502548.1"/>
    <property type="molecule type" value="Genomic_DNA"/>
</dbReference>
<sequence>MSNKEPPGAYTDLCKEGEESGPSKGLVAAEHNGGLLKVDGYEDKKPSAVATPPNQEAPANAARKSELKGQSSEEQSNNNGPKNHSGIPKDDGFPFDPSLLAITEEELHWALNVKDAVKRLPDLDTLSDLMYCHLGIASKGDVEWAIGRAYKMQLVRQQYKILGTYEEGAKAIRTFMEKAPGTIMSFSYNPHNGRAVLVIDSCATPLNKVFEDPKSTEITVRGCFYLCYALFPSLECVRVGNIHAFETEGYDYGRGFLHARLYAKLTQNTHSAFPSVLKEVRFYNTSAIGNMILGMATRLIPEENAKKQKLGCKFSGGRLDSFYMLPTPEEAFHRTYMNICSGLKMRLESEKAFKLNFKPPTKHSQAAPSTSAN</sequence>